<proteinExistence type="predicted"/>
<comment type="caution">
    <text evidence="1">The sequence shown here is derived from an EMBL/GenBank/DDBJ whole genome shotgun (WGS) entry which is preliminary data.</text>
</comment>
<protein>
    <submittedName>
        <fullName evidence="1">Rhodanese-like domain-containing protein</fullName>
    </submittedName>
</protein>
<sequence length="27" mass="2947">MGTLSDLLSLARERAENLNLPYQGALT</sequence>
<name>A0A7X7LVG8_9RHOO</name>
<reference evidence="1 2" key="1">
    <citation type="journal article" date="2020" name="Biotechnol. Biofuels">
        <title>New insights from the biogas microbiome by comprehensive genome-resolved metagenomics of nearly 1600 species originating from multiple anaerobic digesters.</title>
        <authorList>
            <person name="Campanaro S."/>
            <person name="Treu L."/>
            <person name="Rodriguez-R L.M."/>
            <person name="Kovalovszki A."/>
            <person name="Ziels R.M."/>
            <person name="Maus I."/>
            <person name="Zhu X."/>
            <person name="Kougias P.G."/>
            <person name="Basile A."/>
            <person name="Luo G."/>
            <person name="Schluter A."/>
            <person name="Konstantinidis K.T."/>
            <person name="Angelidaki I."/>
        </authorList>
    </citation>
    <scope>NUCLEOTIDE SEQUENCE [LARGE SCALE GENOMIC DNA]</scope>
    <source>
        <strain evidence="1">AS06rmzACSIP_256</strain>
    </source>
</reference>
<dbReference type="Proteomes" id="UP000536534">
    <property type="component" value="Unassembled WGS sequence"/>
</dbReference>
<evidence type="ECO:0000313" key="2">
    <source>
        <dbReference type="Proteomes" id="UP000536534"/>
    </source>
</evidence>
<gene>
    <name evidence="1" type="ORF">GX576_06135</name>
</gene>
<accession>A0A7X7LVG8</accession>
<feature type="non-terminal residue" evidence="1">
    <location>
        <position position="27"/>
    </location>
</feature>
<dbReference type="EMBL" id="JAAYYV010000163">
    <property type="protein sequence ID" value="NLF53964.1"/>
    <property type="molecule type" value="Genomic_DNA"/>
</dbReference>
<evidence type="ECO:0000313" key="1">
    <source>
        <dbReference type="EMBL" id="NLF53964.1"/>
    </source>
</evidence>
<dbReference type="AlphaFoldDB" id="A0A7X7LVG8"/>
<organism evidence="1 2">
    <name type="scientific">Thauera phenolivorans</name>
    <dbReference type="NCBI Taxonomy" id="1792543"/>
    <lineage>
        <taxon>Bacteria</taxon>
        <taxon>Pseudomonadati</taxon>
        <taxon>Pseudomonadota</taxon>
        <taxon>Betaproteobacteria</taxon>
        <taxon>Rhodocyclales</taxon>
        <taxon>Zoogloeaceae</taxon>
        <taxon>Thauera</taxon>
    </lineage>
</organism>